<organism evidence="2 3">
    <name type="scientific">Botrytis galanthina</name>
    <dbReference type="NCBI Taxonomy" id="278940"/>
    <lineage>
        <taxon>Eukaryota</taxon>
        <taxon>Fungi</taxon>
        <taxon>Dikarya</taxon>
        <taxon>Ascomycota</taxon>
        <taxon>Pezizomycotina</taxon>
        <taxon>Leotiomycetes</taxon>
        <taxon>Helotiales</taxon>
        <taxon>Sclerotiniaceae</taxon>
        <taxon>Botrytis</taxon>
    </lineage>
</organism>
<feature type="region of interest" description="Disordered" evidence="1">
    <location>
        <begin position="81"/>
        <end position="111"/>
    </location>
</feature>
<dbReference type="EMBL" id="PQXL01000358">
    <property type="protein sequence ID" value="THV46807.1"/>
    <property type="molecule type" value="Genomic_DNA"/>
</dbReference>
<proteinExistence type="predicted"/>
<gene>
    <name evidence="2" type="ORF">BGAL_0358g00060</name>
</gene>
<name>A0A4S8QNY3_9HELO</name>
<accession>A0A4S8QNY3</accession>
<dbReference type="Proteomes" id="UP000308671">
    <property type="component" value="Unassembled WGS sequence"/>
</dbReference>
<evidence type="ECO:0000256" key="1">
    <source>
        <dbReference type="SAM" id="MobiDB-lite"/>
    </source>
</evidence>
<keyword evidence="3" id="KW-1185">Reference proteome</keyword>
<sequence length="117" mass="12874">MGLSSSRYMMKGVGFLDFKLIIKNNPYCVSAPPINGPTANANCAVEIINPKYTGLFSIGTACVKIVIAPFIKPAEPMPATARPTINMSDETAVPHNKEPNSKRKKKERNTYLELKYV</sequence>
<reference evidence="2 3" key="1">
    <citation type="submission" date="2017-12" db="EMBL/GenBank/DDBJ databases">
        <title>Comparative genomics of Botrytis spp.</title>
        <authorList>
            <person name="Valero-Jimenez C.A."/>
            <person name="Tapia P."/>
            <person name="Veloso J."/>
            <person name="Silva-Moreno E."/>
            <person name="Staats M."/>
            <person name="Valdes J.H."/>
            <person name="Van Kan J.A.L."/>
        </authorList>
    </citation>
    <scope>NUCLEOTIDE SEQUENCE [LARGE SCALE GENOMIC DNA]</scope>
    <source>
        <strain evidence="2 3">MUCL435</strain>
    </source>
</reference>
<evidence type="ECO:0000313" key="3">
    <source>
        <dbReference type="Proteomes" id="UP000308671"/>
    </source>
</evidence>
<protein>
    <submittedName>
        <fullName evidence="2">Uncharacterized protein</fullName>
    </submittedName>
</protein>
<dbReference type="OrthoDB" id="10641496at2759"/>
<evidence type="ECO:0000313" key="2">
    <source>
        <dbReference type="EMBL" id="THV46807.1"/>
    </source>
</evidence>
<comment type="caution">
    <text evidence="2">The sequence shown here is derived from an EMBL/GenBank/DDBJ whole genome shotgun (WGS) entry which is preliminary data.</text>
</comment>
<dbReference type="AlphaFoldDB" id="A0A4S8QNY3"/>